<evidence type="ECO:0000313" key="8">
    <source>
        <dbReference type="EMBL" id="MCK9685992.1"/>
    </source>
</evidence>
<feature type="transmembrane region" description="Helical" evidence="6">
    <location>
        <begin position="124"/>
        <end position="148"/>
    </location>
</feature>
<evidence type="ECO:0000256" key="6">
    <source>
        <dbReference type="SAM" id="Phobius"/>
    </source>
</evidence>
<dbReference type="AlphaFoldDB" id="A0A9X1YHU2"/>
<feature type="transmembrane region" description="Helical" evidence="6">
    <location>
        <begin position="345"/>
        <end position="363"/>
    </location>
</feature>
<dbReference type="RefSeq" id="WP_275682026.1">
    <property type="nucleotide sequence ID" value="NZ_JAJLJH010000002.1"/>
</dbReference>
<evidence type="ECO:0000313" key="9">
    <source>
        <dbReference type="Proteomes" id="UP001139353"/>
    </source>
</evidence>
<feature type="transmembrane region" description="Helical" evidence="6">
    <location>
        <begin position="411"/>
        <end position="429"/>
    </location>
</feature>
<feature type="transmembrane region" description="Helical" evidence="6">
    <location>
        <begin position="213"/>
        <end position="232"/>
    </location>
</feature>
<comment type="subcellular location">
    <subcellularLocation>
        <location evidence="1">Membrane</location>
        <topology evidence="1">Multi-pass membrane protein</topology>
    </subcellularLocation>
</comment>
<evidence type="ECO:0000256" key="1">
    <source>
        <dbReference type="ARBA" id="ARBA00004141"/>
    </source>
</evidence>
<proteinExistence type="predicted"/>
<feature type="domain" description="Major facilitator superfamily (MFS) profile" evidence="7">
    <location>
        <begin position="1"/>
        <end position="436"/>
    </location>
</feature>
<sequence>MLAIAVAVTMAVLDSSVANTALPSIARHLAITPAESVWIINAYQLAIVVLLLPVAALGERIGYRRVYLIGLALFTLGSLACALSGSLEALVVSRIAQGFGAAGIMAVNGALVRYTFPQASLGRGVGLNALVVSVAGAIGPTVASGILAIGPWQWLFAVNVPIGVANILFAARVLPWSTLSDKSLDWLSAALSALTFGLFFVGVDTLTHGGGRGALAAAELVLGVLAGVALFVRERHERRPLIPIDLLRIPIFGLSVATSICSFAAYTLAFLALPFWFQTVLHRDQVETGLLMTPWPAGVGLVAPFAGRLADRIPAAILGSAGLLVLAIGLALLSQLPPDASTPAIVWRMALCGLGFGFFQAPNNRTMLGSAPRDRAGAAGGMLATARLTGMTSGATIAALVFRLMPLDGEHLCLLVAVGLAIAGGLASLSRLRQADATRAG</sequence>
<name>A0A9X1YHU2_9BURK</name>
<keyword evidence="5 6" id="KW-0472">Membrane</keyword>
<dbReference type="InterPro" id="IPR011701">
    <property type="entry name" value="MFS"/>
</dbReference>
<dbReference type="GO" id="GO:0016020">
    <property type="term" value="C:membrane"/>
    <property type="evidence" value="ECO:0007669"/>
    <property type="project" value="UniProtKB-SubCell"/>
</dbReference>
<dbReference type="CDD" id="cd17321">
    <property type="entry name" value="MFS_MMR_MDR_like"/>
    <property type="match status" value="1"/>
</dbReference>
<reference evidence="8" key="1">
    <citation type="submission" date="2021-11" db="EMBL/GenBank/DDBJ databases">
        <title>BS-T2-15 a new species belonging to the Comamonadaceae family isolated from the soil of a French oak forest.</title>
        <authorList>
            <person name="Mieszkin S."/>
            <person name="Alain K."/>
        </authorList>
    </citation>
    <scope>NUCLEOTIDE SEQUENCE</scope>
    <source>
        <strain evidence="8">BS-T2-15</strain>
    </source>
</reference>
<keyword evidence="3 6" id="KW-0812">Transmembrane</keyword>
<keyword evidence="2" id="KW-0813">Transport</keyword>
<comment type="caution">
    <text evidence="8">The sequence shown here is derived from an EMBL/GenBank/DDBJ whole genome shotgun (WGS) entry which is preliminary data.</text>
</comment>
<accession>A0A9X1YHU2</accession>
<feature type="transmembrane region" description="Helical" evidence="6">
    <location>
        <begin position="154"/>
        <end position="174"/>
    </location>
</feature>
<organism evidence="8 9">
    <name type="scientific">Scleromatobacter humisilvae</name>
    <dbReference type="NCBI Taxonomy" id="2897159"/>
    <lineage>
        <taxon>Bacteria</taxon>
        <taxon>Pseudomonadati</taxon>
        <taxon>Pseudomonadota</taxon>
        <taxon>Betaproteobacteria</taxon>
        <taxon>Burkholderiales</taxon>
        <taxon>Sphaerotilaceae</taxon>
        <taxon>Scleromatobacter</taxon>
    </lineage>
</organism>
<dbReference type="InterPro" id="IPR036259">
    <property type="entry name" value="MFS_trans_sf"/>
</dbReference>
<dbReference type="PRINTS" id="PR01036">
    <property type="entry name" value="TCRTETB"/>
</dbReference>
<feature type="transmembrane region" description="Helical" evidence="6">
    <location>
        <begin position="384"/>
        <end position="405"/>
    </location>
</feature>
<dbReference type="SUPFAM" id="SSF103473">
    <property type="entry name" value="MFS general substrate transporter"/>
    <property type="match status" value="1"/>
</dbReference>
<feature type="transmembrane region" description="Helical" evidence="6">
    <location>
        <begin position="313"/>
        <end position="333"/>
    </location>
</feature>
<feature type="transmembrane region" description="Helical" evidence="6">
    <location>
        <begin position="186"/>
        <end position="207"/>
    </location>
</feature>
<feature type="transmembrane region" description="Helical" evidence="6">
    <location>
        <begin position="91"/>
        <end position="112"/>
    </location>
</feature>
<dbReference type="Gene3D" id="1.20.1720.10">
    <property type="entry name" value="Multidrug resistance protein D"/>
    <property type="match status" value="1"/>
</dbReference>
<feature type="transmembrane region" description="Helical" evidence="6">
    <location>
        <begin position="36"/>
        <end position="54"/>
    </location>
</feature>
<dbReference type="EMBL" id="JAJLJH010000002">
    <property type="protein sequence ID" value="MCK9685992.1"/>
    <property type="molecule type" value="Genomic_DNA"/>
</dbReference>
<evidence type="ECO:0000259" key="7">
    <source>
        <dbReference type="PROSITE" id="PS50850"/>
    </source>
</evidence>
<dbReference type="Proteomes" id="UP001139353">
    <property type="component" value="Unassembled WGS sequence"/>
</dbReference>
<evidence type="ECO:0000256" key="5">
    <source>
        <dbReference type="ARBA" id="ARBA00023136"/>
    </source>
</evidence>
<evidence type="ECO:0000256" key="3">
    <source>
        <dbReference type="ARBA" id="ARBA00022692"/>
    </source>
</evidence>
<keyword evidence="9" id="KW-1185">Reference proteome</keyword>
<dbReference type="Gene3D" id="1.20.1250.20">
    <property type="entry name" value="MFS general substrate transporter like domains"/>
    <property type="match status" value="1"/>
</dbReference>
<evidence type="ECO:0000256" key="4">
    <source>
        <dbReference type="ARBA" id="ARBA00022989"/>
    </source>
</evidence>
<feature type="transmembrane region" description="Helical" evidence="6">
    <location>
        <begin position="66"/>
        <end position="85"/>
    </location>
</feature>
<dbReference type="GO" id="GO:0022857">
    <property type="term" value="F:transmembrane transporter activity"/>
    <property type="evidence" value="ECO:0007669"/>
    <property type="project" value="InterPro"/>
</dbReference>
<dbReference type="Pfam" id="PF07690">
    <property type="entry name" value="MFS_1"/>
    <property type="match status" value="1"/>
</dbReference>
<keyword evidence="4 6" id="KW-1133">Transmembrane helix</keyword>
<feature type="transmembrane region" description="Helical" evidence="6">
    <location>
        <begin position="289"/>
        <end position="306"/>
    </location>
</feature>
<dbReference type="InterPro" id="IPR020846">
    <property type="entry name" value="MFS_dom"/>
</dbReference>
<gene>
    <name evidence="8" type="ORF">LPC04_09755</name>
</gene>
<dbReference type="PANTHER" id="PTHR42718:SF9">
    <property type="entry name" value="MAJOR FACILITATOR SUPERFAMILY MULTIDRUG TRANSPORTER MFSC"/>
    <property type="match status" value="1"/>
</dbReference>
<protein>
    <submittedName>
        <fullName evidence="8">MFS transporter</fullName>
    </submittedName>
</protein>
<feature type="transmembrane region" description="Helical" evidence="6">
    <location>
        <begin position="252"/>
        <end position="277"/>
    </location>
</feature>
<dbReference type="PANTHER" id="PTHR42718">
    <property type="entry name" value="MAJOR FACILITATOR SUPERFAMILY MULTIDRUG TRANSPORTER MFSC"/>
    <property type="match status" value="1"/>
</dbReference>
<dbReference type="PROSITE" id="PS50850">
    <property type="entry name" value="MFS"/>
    <property type="match status" value="1"/>
</dbReference>
<evidence type="ECO:0000256" key="2">
    <source>
        <dbReference type="ARBA" id="ARBA00022448"/>
    </source>
</evidence>